<comment type="similarity">
    <text evidence="3">Belongs to the FdhD family.</text>
</comment>
<dbReference type="GO" id="GO:0097163">
    <property type="term" value="F:sulfur carrier activity"/>
    <property type="evidence" value="ECO:0007669"/>
    <property type="project" value="UniProtKB-UniRule"/>
</dbReference>
<dbReference type="EMBL" id="WRPM01000095">
    <property type="protein sequence ID" value="MVT27260.1"/>
    <property type="molecule type" value="Genomic_DNA"/>
</dbReference>
<dbReference type="Proteomes" id="UP000460157">
    <property type="component" value="Unassembled WGS sequence"/>
</dbReference>
<dbReference type="PIRSF" id="PIRSF015626">
    <property type="entry name" value="FdhD"/>
    <property type="match status" value="1"/>
</dbReference>
<evidence type="ECO:0000256" key="1">
    <source>
        <dbReference type="ARBA" id="ARBA00022490"/>
    </source>
</evidence>
<dbReference type="InterPro" id="IPR016193">
    <property type="entry name" value="Cytidine_deaminase-like"/>
</dbReference>
<keyword evidence="5" id="KW-1185">Reference proteome</keyword>
<feature type="active site" description="Cysteine persulfide intermediate" evidence="3">
    <location>
        <position position="119"/>
    </location>
</feature>
<evidence type="ECO:0000313" key="4">
    <source>
        <dbReference type="EMBL" id="MVT27260.1"/>
    </source>
</evidence>
<dbReference type="Pfam" id="PF02634">
    <property type="entry name" value="FdhD-NarQ"/>
    <property type="match status" value="1"/>
</dbReference>
<organism evidence="4 5">
    <name type="scientific">Nesterenkonia alkaliphila</name>
    <dbReference type="NCBI Taxonomy" id="1463631"/>
    <lineage>
        <taxon>Bacteria</taxon>
        <taxon>Bacillati</taxon>
        <taxon>Actinomycetota</taxon>
        <taxon>Actinomycetes</taxon>
        <taxon>Micrococcales</taxon>
        <taxon>Micrococcaceae</taxon>
        <taxon>Nesterenkonia</taxon>
    </lineage>
</organism>
<dbReference type="InterPro" id="IPR003786">
    <property type="entry name" value="FdhD"/>
</dbReference>
<keyword evidence="2 3" id="KW-0501">Molybdenum cofactor biosynthesis</keyword>
<dbReference type="PANTHER" id="PTHR30592:SF1">
    <property type="entry name" value="SULFUR CARRIER PROTEIN FDHD"/>
    <property type="match status" value="1"/>
</dbReference>
<evidence type="ECO:0000313" key="5">
    <source>
        <dbReference type="Proteomes" id="UP000460157"/>
    </source>
</evidence>
<sequence length="278" mass="29455">MGRLTTRRRITRLQRTDTGVSSRPRNDVLAAEEPLELRVGGQTLTVTMRTPGHDFELAAGLLVSEGLVSTAEQLRSMRYCSGTDELGQQTYNVIDLDLDPALVQAALSTRRHLMTSSACGICGTTSIHAVHKALPEHPPKPQLSISAETLLQLPDTLRANQDLFASTGGVHAAGLFSGTGELLQLREDVGRHNAVDKVVGACLLNGRLPLTGTAVQVSGRASFELVQKAALAGVELLSAVGAPSSLAAELAETAGITLAGFSRGNSLNIYTHPHRVRL</sequence>
<dbReference type="GO" id="GO:0005737">
    <property type="term" value="C:cytoplasm"/>
    <property type="evidence" value="ECO:0007669"/>
    <property type="project" value="UniProtKB-SubCell"/>
</dbReference>
<dbReference type="NCBIfam" id="TIGR00129">
    <property type="entry name" value="fdhD_narQ"/>
    <property type="match status" value="1"/>
</dbReference>
<dbReference type="Gene3D" id="3.10.20.10">
    <property type="match status" value="1"/>
</dbReference>
<comment type="caution">
    <text evidence="3">Lacks conserved residue(s) required for the propagation of feature annotation.</text>
</comment>
<reference evidence="4 5" key="1">
    <citation type="submission" date="2019-12" db="EMBL/GenBank/DDBJ databases">
        <title>Nesterenkonia muleiensis sp. nov., a novel actinobacterium isolated from sap of Populus euphratica.</title>
        <authorList>
            <person name="Wang R."/>
        </authorList>
    </citation>
    <scope>NUCLEOTIDE SEQUENCE [LARGE SCALE GENOMIC DNA]</scope>
    <source>
        <strain evidence="4 5">F10</strain>
    </source>
</reference>
<dbReference type="NCBIfam" id="NF001943">
    <property type="entry name" value="PRK00724.1-2"/>
    <property type="match status" value="1"/>
</dbReference>
<dbReference type="Gene3D" id="3.40.140.10">
    <property type="entry name" value="Cytidine Deaminase, domain 2"/>
    <property type="match status" value="1"/>
</dbReference>
<dbReference type="OrthoDB" id="3197277at2"/>
<evidence type="ECO:0000256" key="2">
    <source>
        <dbReference type="ARBA" id="ARBA00023150"/>
    </source>
</evidence>
<keyword evidence="4" id="KW-0808">Transferase</keyword>
<comment type="caution">
    <text evidence="4">The sequence shown here is derived from an EMBL/GenBank/DDBJ whole genome shotgun (WGS) entry which is preliminary data.</text>
</comment>
<dbReference type="PANTHER" id="PTHR30592">
    <property type="entry name" value="FORMATE DEHYDROGENASE"/>
    <property type="match status" value="1"/>
</dbReference>
<dbReference type="SUPFAM" id="SSF53927">
    <property type="entry name" value="Cytidine deaminase-like"/>
    <property type="match status" value="1"/>
</dbReference>
<proteinExistence type="inferred from homology"/>
<dbReference type="AlphaFoldDB" id="A0A7K1ULB0"/>
<comment type="subcellular location">
    <subcellularLocation>
        <location evidence="3">Cytoplasm</location>
    </subcellularLocation>
</comment>
<dbReference type="GO" id="GO:0016783">
    <property type="term" value="F:sulfurtransferase activity"/>
    <property type="evidence" value="ECO:0007669"/>
    <property type="project" value="InterPro"/>
</dbReference>
<dbReference type="HAMAP" id="MF_00187">
    <property type="entry name" value="FdhD"/>
    <property type="match status" value="1"/>
</dbReference>
<keyword evidence="1 3" id="KW-0963">Cytoplasm</keyword>
<accession>A0A7K1ULB0</accession>
<dbReference type="GO" id="GO:0006777">
    <property type="term" value="P:Mo-molybdopterin cofactor biosynthetic process"/>
    <property type="evidence" value="ECO:0007669"/>
    <property type="project" value="UniProtKB-UniRule"/>
</dbReference>
<dbReference type="RefSeq" id="WP_157325026.1">
    <property type="nucleotide sequence ID" value="NZ_BMFX01000002.1"/>
</dbReference>
<protein>
    <recommendedName>
        <fullName evidence="3">Sulfur carrier protein FdhD</fullName>
    </recommendedName>
</protein>
<gene>
    <name evidence="3 4" type="primary">fdhD</name>
    <name evidence="4" type="ORF">GNZ21_13020</name>
</gene>
<name>A0A7K1ULB0_9MICC</name>
<comment type="function">
    <text evidence="3">Required for formate dehydrogenase (FDH) activity. Acts as a sulfur carrier protein that transfers sulfur from IscS to the molybdenum cofactor prior to its insertion into FDH.</text>
</comment>
<evidence type="ECO:0000256" key="3">
    <source>
        <dbReference type="HAMAP-Rule" id="MF_00187"/>
    </source>
</evidence>